<dbReference type="EMBL" id="JAGKQM010000004">
    <property type="protein sequence ID" value="KAH0930610.1"/>
    <property type="molecule type" value="Genomic_DNA"/>
</dbReference>
<keyword evidence="8" id="KW-1185">Reference proteome</keyword>
<keyword evidence="2" id="KW-0346">Stress response</keyword>
<organism evidence="7 8">
    <name type="scientific">Brassica napus</name>
    <name type="common">Rape</name>
    <dbReference type="NCBI Taxonomy" id="3708"/>
    <lineage>
        <taxon>Eukaryota</taxon>
        <taxon>Viridiplantae</taxon>
        <taxon>Streptophyta</taxon>
        <taxon>Embryophyta</taxon>
        <taxon>Tracheophyta</taxon>
        <taxon>Spermatophyta</taxon>
        <taxon>Magnoliopsida</taxon>
        <taxon>eudicotyledons</taxon>
        <taxon>Gunneridae</taxon>
        <taxon>Pentapetalae</taxon>
        <taxon>rosids</taxon>
        <taxon>malvids</taxon>
        <taxon>Brassicales</taxon>
        <taxon>Brassicaceae</taxon>
        <taxon>Brassiceae</taxon>
        <taxon>Brassica</taxon>
    </lineage>
</organism>
<comment type="similarity">
    <text evidence="5">Belongs to the HSF family.</text>
</comment>
<gene>
    <name evidence="7" type="ORF">HID58_016337</name>
</gene>
<comment type="caution">
    <text evidence="7">The sequence shown here is derived from an EMBL/GenBank/DDBJ whole genome shotgun (WGS) entry which is preliminary data.</text>
</comment>
<comment type="subcellular location">
    <subcellularLocation>
        <location evidence="1">Nucleus</location>
    </subcellularLocation>
</comment>
<reference evidence="7 8" key="1">
    <citation type="submission" date="2021-05" db="EMBL/GenBank/DDBJ databases">
        <title>Genome Assembly of Synthetic Allotetraploid Brassica napus Reveals Homoeologous Exchanges between Subgenomes.</title>
        <authorList>
            <person name="Davis J.T."/>
        </authorList>
    </citation>
    <scope>NUCLEOTIDE SEQUENCE [LARGE SCALE GENOMIC DNA]</scope>
    <source>
        <strain evidence="8">cv. Da-Ae</strain>
        <tissue evidence="7">Seedling</tissue>
    </source>
</reference>
<protein>
    <recommendedName>
        <fullName evidence="6">HSF-type DNA-binding domain-containing protein</fullName>
    </recommendedName>
</protein>
<dbReference type="SUPFAM" id="SSF46785">
    <property type="entry name" value="Winged helix' DNA-binding domain"/>
    <property type="match status" value="1"/>
</dbReference>
<dbReference type="Gene3D" id="1.10.10.10">
    <property type="entry name" value="Winged helix-like DNA-binding domain superfamily/Winged helix DNA-binding domain"/>
    <property type="match status" value="1"/>
</dbReference>
<dbReference type="Pfam" id="PF13966">
    <property type="entry name" value="zf-RVT"/>
    <property type="match status" value="1"/>
</dbReference>
<proteinExistence type="inferred from homology"/>
<dbReference type="InterPro" id="IPR000232">
    <property type="entry name" value="HSF_DNA-bd"/>
</dbReference>
<evidence type="ECO:0000256" key="3">
    <source>
        <dbReference type="ARBA" id="ARBA00023125"/>
    </source>
</evidence>
<feature type="domain" description="HSF-type DNA-binding" evidence="6">
    <location>
        <begin position="250"/>
        <end position="346"/>
    </location>
</feature>
<dbReference type="Pfam" id="PF00447">
    <property type="entry name" value="HSF_DNA-bind"/>
    <property type="match status" value="1"/>
</dbReference>
<evidence type="ECO:0000256" key="2">
    <source>
        <dbReference type="ARBA" id="ARBA00023016"/>
    </source>
</evidence>
<keyword evidence="3" id="KW-0238">DNA-binding</keyword>
<dbReference type="InterPro" id="IPR026960">
    <property type="entry name" value="RVT-Znf"/>
</dbReference>
<accession>A0ABQ8DQ23</accession>
<evidence type="ECO:0000313" key="7">
    <source>
        <dbReference type="EMBL" id="KAH0930610.1"/>
    </source>
</evidence>
<evidence type="ECO:0000256" key="5">
    <source>
        <dbReference type="RuleBase" id="RU004020"/>
    </source>
</evidence>
<evidence type="ECO:0000256" key="4">
    <source>
        <dbReference type="ARBA" id="ARBA00023242"/>
    </source>
</evidence>
<dbReference type="SMART" id="SM00415">
    <property type="entry name" value="HSF"/>
    <property type="match status" value="1"/>
</dbReference>
<dbReference type="InterPro" id="IPR036390">
    <property type="entry name" value="WH_DNA-bd_sf"/>
</dbReference>
<dbReference type="PANTHER" id="PTHR10015">
    <property type="entry name" value="HEAT SHOCK TRANSCRIPTION FACTOR"/>
    <property type="match status" value="1"/>
</dbReference>
<dbReference type="PANTHER" id="PTHR10015:SF427">
    <property type="entry name" value="HEAT SHOCK FACTOR PROTEIN"/>
    <property type="match status" value="1"/>
</dbReference>
<dbReference type="InterPro" id="IPR036388">
    <property type="entry name" value="WH-like_DNA-bd_sf"/>
</dbReference>
<evidence type="ECO:0000259" key="6">
    <source>
        <dbReference type="SMART" id="SM00415"/>
    </source>
</evidence>
<sequence>MRNVYIDLFWFWRGILAGREVIRKGMGWNVGNGESIKVWGETWLSSDTQLAPMRPPTLQNQQLRVKDLMLPNSTNWNVEEIRLQLPLYEAHIRKLVPSAEMLDDEIVWLPEKSGQYSTRSGYALAKVHNGNQQDPFNWKRYVWNVECSPNLRQFLWKVKNEALAVGENLIRRGIQVDGKCKRCGETETIFHVMFSCPTARKVWDQVPAMAIPTMDRDSNDDGRIPFRSLSCYQEICRLADKDCHFSSIPRYPLFVRDVYDMVDDPSTDSVVSWSDSGKSFIIWKESEFLGDVFPRCFSCDYKDMTSLTAWFNAMGYSKVEESVHWEFTGNYLVRGQPPHPTDTSSRTPGGIMISPEEAKIMERFFASPKARKQ</sequence>
<evidence type="ECO:0000313" key="8">
    <source>
        <dbReference type="Proteomes" id="UP000824890"/>
    </source>
</evidence>
<dbReference type="Proteomes" id="UP000824890">
    <property type="component" value="Unassembled WGS sequence"/>
</dbReference>
<keyword evidence="4" id="KW-0539">Nucleus</keyword>
<evidence type="ECO:0000256" key="1">
    <source>
        <dbReference type="ARBA" id="ARBA00004123"/>
    </source>
</evidence>
<name>A0ABQ8DQ23_BRANA</name>